<protein>
    <submittedName>
        <fullName evidence="2">Uncharacterized protein</fullName>
    </submittedName>
</protein>
<keyword evidence="3" id="KW-1185">Reference proteome</keyword>
<sequence length="199" mass="22919">MQCPTSWAALFTHIYYAPHPRAPIYPPPAAPTTIESMIYDTTSIRWVNRWKKTPKTGGFAISNTLQPTLRPTKRFLNTQREIFGRLIQCRTGHAYTGEFRRRFFPDKVQDCPCGEEYQSREHILAHCTKFDIHRNHLHKISRDVFLPTILGTEEGIQALTTFLQESGAFTMLGRPLDERAPPDFDTEPEVPETDDDPET</sequence>
<organism evidence="2 3">
    <name type="scientific">Galerina marginata (strain CBS 339.88)</name>
    <dbReference type="NCBI Taxonomy" id="685588"/>
    <lineage>
        <taxon>Eukaryota</taxon>
        <taxon>Fungi</taxon>
        <taxon>Dikarya</taxon>
        <taxon>Basidiomycota</taxon>
        <taxon>Agaricomycotina</taxon>
        <taxon>Agaricomycetes</taxon>
        <taxon>Agaricomycetidae</taxon>
        <taxon>Agaricales</taxon>
        <taxon>Agaricineae</taxon>
        <taxon>Strophariaceae</taxon>
        <taxon>Galerina</taxon>
    </lineage>
</organism>
<evidence type="ECO:0000313" key="3">
    <source>
        <dbReference type="Proteomes" id="UP000027222"/>
    </source>
</evidence>
<dbReference type="HOGENOM" id="CLU_1372308_0_0_1"/>
<feature type="compositionally biased region" description="Acidic residues" evidence="1">
    <location>
        <begin position="184"/>
        <end position="199"/>
    </location>
</feature>
<proteinExistence type="predicted"/>
<dbReference type="STRING" id="685588.A0A067TGM5"/>
<feature type="region of interest" description="Disordered" evidence="1">
    <location>
        <begin position="174"/>
        <end position="199"/>
    </location>
</feature>
<dbReference type="OrthoDB" id="3230070at2759"/>
<name>A0A067TGM5_GALM3</name>
<accession>A0A067TGM5</accession>
<dbReference type="EMBL" id="KL142375">
    <property type="protein sequence ID" value="KDR78133.1"/>
    <property type="molecule type" value="Genomic_DNA"/>
</dbReference>
<evidence type="ECO:0000256" key="1">
    <source>
        <dbReference type="SAM" id="MobiDB-lite"/>
    </source>
</evidence>
<dbReference type="Proteomes" id="UP000027222">
    <property type="component" value="Unassembled WGS sequence"/>
</dbReference>
<reference evidence="3" key="1">
    <citation type="journal article" date="2014" name="Proc. Natl. Acad. Sci. U.S.A.">
        <title>Extensive sampling of basidiomycete genomes demonstrates inadequacy of the white-rot/brown-rot paradigm for wood decay fungi.</title>
        <authorList>
            <person name="Riley R."/>
            <person name="Salamov A.A."/>
            <person name="Brown D.W."/>
            <person name="Nagy L.G."/>
            <person name="Floudas D."/>
            <person name="Held B.W."/>
            <person name="Levasseur A."/>
            <person name="Lombard V."/>
            <person name="Morin E."/>
            <person name="Otillar R."/>
            <person name="Lindquist E.A."/>
            <person name="Sun H."/>
            <person name="LaButti K.M."/>
            <person name="Schmutz J."/>
            <person name="Jabbour D."/>
            <person name="Luo H."/>
            <person name="Baker S.E."/>
            <person name="Pisabarro A.G."/>
            <person name="Walton J.D."/>
            <person name="Blanchette R.A."/>
            <person name="Henrissat B."/>
            <person name="Martin F."/>
            <person name="Cullen D."/>
            <person name="Hibbett D.S."/>
            <person name="Grigoriev I.V."/>
        </authorList>
    </citation>
    <scope>NUCLEOTIDE SEQUENCE [LARGE SCALE GENOMIC DNA]</scope>
    <source>
        <strain evidence="3">CBS 339.88</strain>
    </source>
</reference>
<gene>
    <name evidence="2" type="ORF">GALMADRAFT_138268</name>
</gene>
<evidence type="ECO:0000313" key="2">
    <source>
        <dbReference type="EMBL" id="KDR78133.1"/>
    </source>
</evidence>
<dbReference type="AlphaFoldDB" id="A0A067TGM5"/>